<dbReference type="EMBL" id="JAULJE010000023">
    <property type="protein sequence ID" value="KAK1328724.1"/>
    <property type="molecule type" value="Genomic_DNA"/>
</dbReference>
<evidence type="ECO:0000313" key="2">
    <source>
        <dbReference type="EMBL" id="KAK1328724.1"/>
    </source>
</evidence>
<dbReference type="PANTHER" id="PTHR13924:SF4">
    <property type="entry name" value="TRANSFORMING ACIDIC COILED-COIL-CONTAINING PROTEIN 3"/>
    <property type="match status" value="1"/>
</dbReference>
<name>A0AA40LE69_CNENI</name>
<reference evidence="2" key="1">
    <citation type="submission" date="2023-06" db="EMBL/GenBank/DDBJ databases">
        <title>Reference genome for the Northern bat (Eptesicus nilssonii), a most northern bat species.</title>
        <authorList>
            <person name="Laine V.N."/>
            <person name="Pulliainen A.T."/>
            <person name="Lilley T.M."/>
        </authorList>
    </citation>
    <scope>NUCLEOTIDE SEQUENCE</scope>
    <source>
        <strain evidence="2">BLF_Eptnil</strain>
        <tissue evidence="2">Kidney</tissue>
    </source>
</reference>
<dbReference type="Proteomes" id="UP001177744">
    <property type="component" value="Unassembled WGS sequence"/>
</dbReference>
<evidence type="ECO:0000256" key="1">
    <source>
        <dbReference type="SAM" id="MobiDB-lite"/>
    </source>
</evidence>
<accession>A0AA40LE69</accession>
<dbReference type="GO" id="GO:0007052">
    <property type="term" value="P:mitotic spindle organization"/>
    <property type="evidence" value="ECO:0007669"/>
    <property type="project" value="InterPro"/>
</dbReference>
<evidence type="ECO:0000313" key="3">
    <source>
        <dbReference type="Proteomes" id="UP001177744"/>
    </source>
</evidence>
<protein>
    <submittedName>
        <fullName evidence="2">Uncharacterized protein</fullName>
    </submittedName>
</protein>
<organism evidence="2 3">
    <name type="scientific">Cnephaeus nilssonii</name>
    <name type="common">Northern bat</name>
    <name type="synonym">Eptesicus nilssonii</name>
    <dbReference type="NCBI Taxonomy" id="3371016"/>
    <lineage>
        <taxon>Eukaryota</taxon>
        <taxon>Metazoa</taxon>
        <taxon>Chordata</taxon>
        <taxon>Craniata</taxon>
        <taxon>Vertebrata</taxon>
        <taxon>Euteleostomi</taxon>
        <taxon>Mammalia</taxon>
        <taxon>Eutheria</taxon>
        <taxon>Laurasiatheria</taxon>
        <taxon>Chiroptera</taxon>
        <taxon>Yangochiroptera</taxon>
        <taxon>Vespertilionidae</taxon>
        <taxon>Cnephaeus</taxon>
    </lineage>
</organism>
<gene>
    <name evidence="2" type="ORF">QTO34_012299</name>
</gene>
<dbReference type="GO" id="GO:0021987">
    <property type="term" value="P:cerebral cortex development"/>
    <property type="evidence" value="ECO:0007669"/>
    <property type="project" value="TreeGrafter"/>
</dbReference>
<dbReference type="AlphaFoldDB" id="A0AA40LE69"/>
<dbReference type="InterPro" id="IPR039915">
    <property type="entry name" value="TACC"/>
</dbReference>
<comment type="caution">
    <text evidence="2">The sequence shown here is derived from an EMBL/GenBank/DDBJ whole genome shotgun (WGS) entry which is preliminary data.</text>
</comment>
<dbReference type="PANTHER" id="PTHR13924">
    <property type="entry name" value="TRANSFORMING ACIDIC COILED-COIL CONTAINING PROTEIN 1/2"/>
    <property type="match status" value="1"/>
</dbReference>
<dbReference type="Gene3D" id="1.20.5.1700">
    <property type="match status" value="2"/>
</dbReference>
<dbReference type="GO" id="GO:0005737">
    <property type="term" value="C:cytoplasm"/>
    <property type="evidence" value="ECO:0007669"/>
    <property type="project" value="TreeGrafter"/>
</dbReference>
<feature type="compositionally biased region" description="Low complexity" evidence="1">
    <location>
        <begin position="14"/>
        <end position="25"/>
    </location>
</feature>
<keyword evidence="3" id="KW-1185">Reference proteome</keyword>
<feature type="region of interest" description="Disordered" evidence="1">
    <location>
        <begin position="1"/>
        <end position="25"/>
    </location>
</feature>
<dbReference type="GO" id="GO:0007097">
    <property type="term" value="P:nuclear migration"/>
    <property type="evidence" value="ECO:0007669"/>
    <property type="project" value="TreeGrafter"/>
</dbReference>
<proteinExistence type="predicted"/>
<sequence>MGRKVRLSPLAHVQGQRGARPGPGRAQAEALAFQASLREEHMRVQELEKAVEQKVGAGLRPGSGRDVPLWPGATWAPAATSEPWEMQGLTFLFQKQENDELIRICDDLISVMEKT</sequence>